<dbReference type="PANTHER" id="PTHR33640:SF8">
    <property type="entry name" value="TRANSMEMBRANE PROTEIN"/>
    <property type="match status" value="1"/>
</dbReference>
<evidence type="ECO:0000256" key="1">
    <source>
        <dbReference type="SAM" id="Coils"/>
    </source>
</evidence>
<evidence type="ECO:0000313" key="3">
    <source>
        <dbReference type="Proteomes" id="UP000242715"/>
    </source>
</evidence>
<keyword evidence="1" id="KW-0175">Coiled coil</keyword>
<protein>
    <submittedName>
        <fullName evidence="2">Uncharacterized protein</fullName>
    </submittedName>
</protein>
<dbReference type="Proteomes" id="UP000242715">
    <property type="component" value="Unassembled WGS sequence"/>
</dbReference>
<dbReference type="PANTHER" id="PTHR33640">
    <property type="entry name" value="TRANSMEMBRANE PROTEIN"/>
    <property type="match status" value="1"/>
</dbReference>
<sequence length="271" mass="31744">MGSSSIKLYKLKSEKSNKVQKHRQLRKIANLLRYVEMCVVLVLISRVSFEQLPLALKISSEYFRGFTVSPRFVFLVGNIIIITLFAQSGHFSSHDSAKRSSEDELYLEFLKNSSMYQRIQGFEQKKLSIKMENNKKSRRINDGCMVKFSEKECKKSDDDKKVKLEEKQGIKTECCKGMEVKEYRRCQSEITLVRGLNSDVEKEQKVLQRCESENDERKKRNIEFDKQKMMVKNSSLYPEDGMSNDEFRQTVEAFIARQQKLRTNAIQSFYS</sequence>
<organism evidence="2 3">
    <name type="scientific">Trifolium subterraneum</name>
    <name type="common">Subterranean clover</name>
    <dbReference type="NCBI Taxonomy" id="3900"/>
    <lineage>
        <taxon>Eukaryota</taxon>
        <taxon>Viridiplantae</taxon>
        <taxon>Streptophyta</taxon>
        <taxon>Embryophyta</taxon>
        <taxon>Tracheophyta</taxon>
        <taxon>Spermatophyta</taxon>
        <taxon>Magnoliopsida</taxon>
        <taxon>eudicotyledons</taxon>
        <taxon>Gunneridae</taxon>
        <taxon>Pentapetalae</taxon>
        <taxon>rosids</taxon>
        <taxon>fabids</taxon>
        <taxon>Fabales</taxon>
        <taxon>Fabaceae</taxon>
        <taxon>Papilionoideae</taxon>
        <taxon>50 kb inversion clade</taxon>
        <taxon>NPAAA clade</taxon>
        <taxon>Hologalegina</taxon>
        <taxon>IRL clade</taxon>
        <taxon>Trifolieae</taxon>
        <taxon>Trifolium</taxon>
    </lineage>
</organism>
<keyword evidence="3" id="KW-1185">Reference proteome</keyword>
<feature type="coiled-coil region" evidence="1">
    <location>
        <begin position="193"/>
        <end position="220"/>
    </location>
</feature>
<reference evidence="3" key="1">
    <citation type="journal article" date="2017" name="Front. Plant Sci.">
        <title>Climate Clever Clovers: New Paradigm to Reduce the Environmental Footprint of Ruminants by Breeding Low Methanogenic Forages Utilizing Haplotype Variation.</title>
        <authorList>
            <person name="Kaur P."/>
            <person name="Appels R."/>
            <person name="Bayer P.E."/>
            <person name="Keeble-Gagnere G."/>
            <person name="Wang J."/>
            <person name="Hirakawa H."/>
            <person name="Shirasawa K."/>
            <person name="Vercoe P."/>
            <person name="Stefanova K."/>
            <person name="Durmic Z."/>
            <person name="Nichols P."/>
            <person name="Revell C."/>
            <person name="Isobe S.N."/>
            <person name="Edwards D."/>
            <person name="Erskine W."/>
        </authorList>
    </citation>
    <scope>NUCLEOTIDE SEQUENCE [LARGE SCALE GENOMIC DNA]</scope>
    <source>
        <strain evidence="3">cv. Daliak</strain>
    </source>
</reference>
<accession>A0A2Z6M9E3</accession>
<dbReference type="OrthoDB" id="1095087at2759"/>
<gene>
    <name evidence="2" type="ORF">TSUD_309660</name>
</gene>
<evidence type="ECO:0000313" key="2">
    <source>
        <dbReference type="EMBL" id="GAU22062.1"/>
    </source>
</evidence>
<dbReference type="EMBL" id="DF973241">
    <property type="protein sequence ID" value="GAU22062.1"/>
    <property type="molecule type" value="Genomic_DNA"/>
</dbReference>
<dbReference type="AlphaFoldDB" id="A0A2Z6M9E3"/>
<proteinExistence type="predicted"/>
<name>A0A2Z6M9E3_TRISU</name>